<dbReference type="Proteomes" id="UP000265798">
    <property type="component" value="Unassembled WGS sequence"/>
</dbReference>
<evidence type="ECO:0000313" key="2">
    <source>
        <dbReference type="Proteomes" id="UP000265798"/>
    </source>
</evidence>
<reference evidence="2" key="1">
    <citation type="submission" date="2018-05" db="EMBL/GenBank/DDBJ databases">
        <title>Leptospira yasudae sp. nov. and Leptospira stimsonii sp. nov., two pathogenic species of the genus Leptospira isolated from environmental sources.</title>
        <authorList>
            <person name="Casanovas-Massana A."/>
            <person name="Hamond C."/>
            <person name="Santos L.A."/>
            <person name="Hacker K.P."/>
            <person name="Balassiano I."/>
            <person name="Medeiros M.A."/>
            <person name="Reis M.G."/>
            <person name="Ko A.I."/>
            <person name="Wunder E.A."/>
        </authorList>
    </citation>
    <scope>NUCLEOTIDE SEQUENCE [LARGE SCALE GENOMIC DNA]</scope>
    <source>
        <strain evidence="2">Yale</strain>
    </source>
</reference>
<gene>
    <name evidence="1" type="ORF">DLM75_23650</name>
</gene>
<comment type="caution">
    <text evidence="1">The sequence shown here is derived from an EMBL/GenBank/DDBJ whole genome shotgun (WGS) entry which is preliminary data.</text>
</comment>
<protein>
    <submittedName>
        <fullName evidence="1">Uncharacterized protein</fullName>
    </submittedName>
</protein>
<accession>A0A396YLP3</accession>
<sequence>MEYIDYIRNHDEYILGHELVDEHLNLKIEIARIRKNPFKDLIDKIEPDKWRFIKTEGVRLLQAYDW</sequence>
<dbReference type="AlphaFoldDB" id="A0A396YLP3"/>
<proteinExistence type="predicted"/>
<evidence type="ECO:0000313" key="1">
    <source>
        <dbReference type="EMBL" id="RHX83655.1"/>
    </source>
</evidence>
<organism evidence="1 2">
    <name type="scientific">Leptospira stimsonii</name>
    <dbReference type="NCBI Taxonomy" id="2202203"/>
    <lineage>
        <taxon>Bacteria</taxon>
        <taxon>Pseudomonadati</taxon>
        <taxon>Spirochaetota</taxon>
        <taxon>Spirochaetia</taxon>
        <taxon>Leptospirales</taxon>
        <taxon>Leptospiraceae</taxon>
        <taxon>Leptospira</taxon>
    </lineage>
</organism>
<dbReference type="EMBL" id="QHCT01000017">
    <property type="protein sequence ID" value="RHX83655.1"/>
    <property type="molecule type" value="Genomic_DNA"/>
</dbReference>
<dbReference type="RefSeq" id="WP_118970976.1">
    <property type="nucleotide sequence ID" value="NZ_QHCT01000017.1"/>
</dbReference>
<name>A0A396YLP3_9LEPT</name>